<gene>
    <name evidence="1" type="ORF">Q5Y72_16670</name>
</gene>
<dbReference type="RefSeq" id="WP_305964556.1">
    <property type="nucleotide sequence ID" value="NZ_JAVAMQ010000021.1"/>
</dbReference>
<dbReference type="EMBL" id="JAVAMQ010000021">
    <property type="protein sequence ID" value="MDP5308717.1"/>
    <property type="molecule type" value="Genomic_DNA"/>
</dbReference>
<organism evidence="1 2">
    <name type="scientific">Paracoccus spongiarum</name>
    <dbReference type="NCBI Taxonomy" id="3064387"/>
    <lineage>
        <taxon>Bacteria</taxon>
        <taxon>Pseudomonadati</taxon>
        <taxon>Pseudomonadota</taxon>
        <taxon>Alphaproteobacteria</taxon>
        <taxon>Rhodobacterales</taxon>
        <taxon>Paracoccaceae</taxon>
        <taxon>Paracoccus</taxon>
    </lineage>
</organism>
<keyword evidence="2" id="KW-1185">Reference proteome</keyword>
<name>A0ABT9JI43_9RHOB</name>
<accession>A0ABT9JI43</accession>
<reference evidence="1 2" key="1">
    <citation type="submission" date="2023-08" db="EMBL/GenBank/DDBJ databases">
        <authorList>
            <person name="Park J.-S."/>
        </authorList>
    </citation>
    <scope>NUCLEOTIDE SEQUENCE [LARGE SCALE GENOMIC DNA]</scope>
    <source>
        <strain evidence="1 2">2205BS29-5</strain>
    </source>
</reference>
<proteinExistence type="predicted"/>
<protein>
    <submittedName>
        <fullName evidence="1">Uncharacterized protein</fullName>
    </submittedName>
</protein>
<evidence type="ECO:0000313" key="2">
    <source>
        <dbReference type="Proteomes" id="UP001224997"/>
    </source>
</evidence>
<evidence type="ECO:0000313" key="1">
    <source>
        <dbReference type="EMBL" id="MDP5308717.1"/>
    </source>
</evidence>
<comment type="caution">
    <text evidence="1">The sequence shown here is derived from an EMBL/GenBank/DDBJ whole genome shotgun (WGS) entry which is preliminary data.</text>
</comment>
<sequence>MHNEVSDPDPAELRAATGIATAGCRGDWAVCGVQRVPLPEGPGIEMLFDAPDPGRASHFAVRAGV</sequence>
<dbReference type="Proteomes" id="UP001224997">
    <property type="component" value="Unassembled WGS sequence"/>
</dbReference>